<evidence type="ECO:0000313" key="9">
    <source>
        <dbReference type="Proteomes" id="UP001310594"/>
    </source>
</evidence>
<evidence type="ECO:0000256" key="2">
    <source>
        <dbReference type="ARBA" id="ARBA00005896"/>
    </source>
</evidence>
<comment type="cofactor">
    <cofactor evidence="1">
        <name>Fe(2+)</name>
        <dbReference type="ChEBI" id="CHEBI:29033"/>
    </cofactor>
</comment>
<sequence length="238" mass="27003">MSPSILLPDATFDIIELPKSTKEKYNLGANIAGLDLNNISDTDVQHLKDAVWTHKVVIVKGQKDLDPKKQWELVTRFDPEAPQVHSHGDVKTFQNKGGMLSKSREVVGIPGAENVRLIGKGCQGENHYGIKNMTVRGLSNDFHAKDLPAEQFEAGNTRFQRWHIDAPLYAREPAWFTTLRCVKQPRGEDVTINWDDDSGYSMKSRPGLTAFFSTSQLYSMLSEDEQRMVDHSWVEYWP</sequence>
<evidence type="ECO:0000256" key="5">
    <source>
        <dbReference type="ARBA" id="ARBA00023002"/>
    </source>
</evidence>
<dbReference type="Pfam" id="PF02668">
    <property type="entry name" value="TauD"/>
    <property type="match status" value="1"/>
</dbReference>
<evidence type="ECO:0000256" key="4">
    <source>
        <dbReference type="ARBA" id="ARBA00022964"/>
    </source>
</evidence>
<dbReference type="InterPro" id="IPR051178">
    <property type="entry name" value="TfdA_dioxygenase"/>
</dbReference>
<accession>A0AAN7W8K8</accession>
<comment type="similarity">
    <text evidence="2">Belongs to the TfdA dioxygenase family.</text>
</comment>
<dbReference type="Proteomes" id="UP001310594">
    <property type="component" value="Unassembled WGS sequence"/>
</dbReference>
<keyword evidence="4" id="KW-0223">Dioxygenase</keyword>
<organism evidence="8 9">
    <name type="scientific">Elasticomyces elasticus</name>
    <dbReference type="NCBI Taxonomy" id="574655"/>
    <lineage>
        <taxon>Eukaryota</taxon>
        <taxon>Fungi</taxon>
        <taxon>Dikarya</taxon>
        <taxon>Ascomycota</taxon>
        <taxon>Pezizomycotina</taxon>
        <taxon>Dothideomycetes</taxon>
        <taxon>Dothideomycetidae</taxon>
        <taxon>Mycosphaerellales</taxon>
        <taxon>Teratosphaeriaceae</taxon>
        <taxon>Elasticomyces</taxon>
    </lineage>
</organism>
<evidence type="ECO:0000256" key="3">
    <source>
        <dbReference type="ARBA" id="ARBA00022723"/>
    </source>
</evidence>
<dbReference type="GO" id="GO:0051213">
    <property type="term" value="F:dioxygenase activity"/>
    <property type="evidence" value="ECO:0007669"/>
    <property type="project" value="UniProtKB-KW"/>
</dbReference>
<dbReference type="AlphaFoldDB" id="A0AAN7W8K8"/>
<dbReference type="Gene3D" id="3.60.130.10">
    <property type="entry name" value="Clavaminate synthase-like"/>
    <property type="match status" value="1"/>
</dbReference>
<dbReference type="PANTHER" id="PTHR43779">
    <property type="entry name" value="DIOXYGENASE RV0097-RELATED"/>
    <property type="match status" value="1"/>
</dbReference>
<feature type="domain" description="TauD/TfdA-like" evidence="7">
    <location>
        <begin position="27"/>
        <end position="231"/>
    </location>
</feature>
<name>A0AAN7W8K8_9PEZI</name>
<keyword evidence="3" id="KW-0479">Metal-binding</keyword>
<keyword evidence="6" id="KW-0408">Iron</keyword>
<dbReference type="InterPro" id="IPR003819">
    <property type="entry name" value="TauD/TfdA-like"/>
</dbReference>
<dbReference type="PANTHER" id="PTHR43779:SF2">
    <property type="entry name" value="ALPHA-KETOGLUTARATE-DEPENDENT XANTHINE DIOXYGENASE XAN1"/>
    <property type="match status" value="1"/>
</dbReference>
<evidence type="ECO:0000256" key="1">
    <source>
        <dbReference type="ARBA" id="ARBA00001954"/>
    </source>
</evidence>
<dbReference type="InterPro" id="IPR042098">
    <property type="entry name" value="TauD-like_sf"/>
</dbReference>
<gene>
    <name evidence="8" type="ORF">LTR97_004463</name>
</gene>
<dbReference type="EMBL" id="JAVRQU010000006">
    <property type="protein sequence ID" value="KAK5701645.1"/>
    <property type="molecule type" value="Genomic_DNA"/>
</dbReference>
<proteinExistence type="inferred from homology"/>
<comment type="caution">
    <text evidence="8">The sequence shown here is derived from an EMBL/GenBank/DDBJ whole genome shotgun (WGS) entry which is preliminary data.</text>
</comment>
<keyword evidence="5" id="KW-0560">Oxidoreductase</keyword>
<evidence type="ECO:0000313" key="8">
    <source>
        <dbReference type="EMBL" id="KAK5701645.1"/>
    </source>
</evidence>
<dbReference type="SUPFAM" id="SSF51197">
    <property type="entry name" value="Clavaminate synthase-like"/>
    <property type="match status" value="1"/>
</dbReference>
<reference evidence="8" key="1">
    <citation type="submission" date="2023-08" db="EMBL/GenBank/DDBJ databases">
        <title>Black Yeasts Isolated from many extreme environments.</title>
        <authorList>
            <person name="Coleine C."/>
            <person name="Stajich J.E."/>
            <person name="Selbmann L."/>
        </authorList>
    </citation>
    <scope>NUCLEOTIDE SEQUENCE</scope>
    <source>
        <strain evidence="8">CCFEE 5810</strain>
    </source>
</reference>
<dbReference type="GO" id="GO:0046872">
    <property type="term" value="F:metal ion binding"/>
    <property type="evidence" value="ECO:0007669"/>
    <property type="project" value="UniProtKB-KW"/>
</dbReference>
<evidence type="ECO:0000256" key="6">
    <source>
        <dbReference type="ARBA" id="ARBA00023004"/>
    </source>
</evidence>
<evidence type="ECO:0000259" key="7">
    <source>
        <dbReference type="Pfam" id="PF02668"/>
    </source>
</evidence>
<protein>
    <recommendedName>
        <fullName evidence="7">TauD/TfdA-like domain-containing protein</fullName>
    </recommendedName>
</protein>